<evidence type="ECO:0000313" key="2">
    <source>
        <dbReference type="EMBL" id="CEA05822.1"/>
    </source>
</evidence>
<dbReference type="GO" id="GO:0006313">
    <property type="term" value="P:DNA transposition"/>
    <property type="evidence" value="ECO:0007669"/>
    <property type="project" value="InterPro"/>
</dbReference>
<name>A0A078MK51_9PSED</name>
<dbReference type="PATRIC" id="fig|1461581.3.peg.2255"/>
<dbReference type="InterPro" id="IPR002686">
    <property type="entry name" value="Transposase_17"/>
</dbReference>
<dbReference type="Pfam" id="PF01797">
    <property type="entry name" value="Y1_Tnp"/>
    <property type="match status" value="1"/>
</dbReference>
<sequence length="199" mass="23179">MDELVYRGWYNSRKLPHFDGPSLTQFISFRLADSLPSDRLRQIKAELRTLPHARQGIERRRKMEYWIDRGLGCCALAHPQMAAVFLEGLRLHEGRRYRLLAWCIMPNHVHILIEAHYSLPRIVQSWKSYSGRWAIGNNVRLGLGIPVGSVWARGYWDRFIRDEQHFRTAVNYIHENPVKAGLCKAADSWRWSSANAGPE</sequence>
<dbReference type="InterPro" id="IPR036515">
    <property type="entry name" value="Transposase_17_sf"/>
</dbReference>
<dbReference type="SUPFAM" id="SSF143422">
    <property type="entry name" value="Transposase IS200-like"/>
    <property type="match status" value="1"/>
</dbReference>
<dbReference type="AlphaFoldDB" id="A0A078MK51"/>
<dbReference type="GO" id="GO:0004803">
    <property type="term" value="F:transposase activity"/>
    <property type="evidence" value="ECO:0007669"/>
    <property type="project" value="InterPro"/>
</dbReference>
<dbReference type="OrthoDB" id="9794403at2"/>
<reference evidence="2" key="1">
    <citation type="submission" date="2014-07" db="EMBL/GenBank/DDBJ databases">
        <authorList>
            <person name="Urmite Genomes Urmite Genomes"/>
        </authorList>
    </citation>
    <scope>NUCLEOTIDE SEQUENCE</scope>
    <source>
        <strain evidence="2">12M76_air</strain>
    </source>
</reference>
<gene>
    <name evidence="2" type="ORF">BN1049_02287</name>
</gene>
<dbReference type="NCBIfam" id="NF047646">
    <property type="entry name" value="REP_Tyr_transpos"/>
    <property type="match status" value="1"/>
</dbReference>
<evidence type="ECO:0000259" key="1">
    <source>
        <dbReference type="SMART" id="SM01321"/>
    </source>
</evidence>
<dbReference type="PANTHER" id="PTHR36966">
    <property type="entry name" value="REP-ASSOCIATED TYROSINE TRANSPOSASE"/>
    <property type="match status" value="1"/>
</dbReference>
<accession>A0A078MK51</accession>
<organism evidence="2">
    <name type="scientific">Pseudomonas saudimassiliensis</name>
    <dbReference type="NCBI Taxonomy" id="1461581"/>
    <lineage>
        <taxon>Bacteria</taxon>
        <taxon>Pseudomonadati</taxon>
        <taxon>Pseudomonadota</taxon>
        <taxon>Gammaproteobacteria</taxon>
        <taxon>Pseudomonadales</taxon>
        <taxon>Pseudomonadaceae</taxon>
        <taxon>Pseudomonas</taxon>
    </lineage>
</organism>
<proteinExistence type="predicted"/>
<dbReference type="RefSeq" id="WP_044500038.1">
    <property type="nucleotide sequence ID" value="NZ_LK391969.1"/>
</dbReference>
<dbReference type="PANTHER" id="PTHR36966:SF1">
    <property type="entry name" value="REP-ASSOCIATED TYROSINE TRANSPOSASE"/>
    <property type="match status" value="1"/>
</dbReference>
<dbReference type="GO" id="GO:0043565">
    <property type="term" value="F:sequence-specific DNA binding"/>
    <property type="evidence" value="ECO:0007669"/>
    <property type="project" value="TreeGrafter"/>
</dbReference>
<dbReference type="InterPro" id="IPR052715">
    <property type="entry name" value="RAYT_transposase"/>
</dbReference>
<protein>
    <submittedName>
        <fullName evidence="2">Transposase</fullName>
    </submittedName>
</protein>
<feature type="domain" description="Transposase IS200-like" evidence="1">
    <location>
        <begin position="69"/>
        <end position="176"/>
    </location>
</feature>
<dbReference type="EMBL" id="LK391969">
    <property type="protein sequence ID" value="CEF27339.1"/>
    <property type="molecule type" value="Genomic_DNA"/>
</dbReference>
<dbReference type="EMBL" id="LM997413">
    <property type="protein sequence ID" value="CEA05822.1"/>
    <property type="molecule type" value="Genomic_DNA"/>
</dbReference>
<dbReference type="Gene3D" id="3.30.70.1290">
    <property type="entry name" value="Transposase IS200-like"/>
    <property type="match status" value="1"/>
</dbReference>
<dbReference type="SMART" id="SM01321">
    <property type="entry name" value="Y1_Tnp"/>
    <property type="match status" value="1"/>
</dbReference>